<keyword evidence="1" id="KW-0472">Membrane</keyword>
<reference evidence="3" key="1">
    <citation type="submission" date="2020-06" db="EMBL/GenBank/DDBJ databases">
        <title>Draft genomic sequence of Geomonas sp. Red330.</title>
        <authorList>
            <person name="Itoh H."/>
            <person name="Zhenxing X."/>
            <person name="Ushijima N."/>
            <person name="Masuda Y."/>
            <person name="Shiratori Y."/>
            <person name="Senoo K."/>
        </authorList>
    </citation>
    <scope>NUCLEOTIDE SEQUENCE [LARGE SCALE GENOMIC DNA]</scope>
    <source>
        <strain evidence="3">Red330</strain>
    </source>
</reference>
<protein>
    <submittedName>
        <fullName evidence="2">Uncharacterized protein</fullName>
    </submittedName>
</protein>
<gene>
    <name evidence="2" type="ORF">GMST_41040</name>
</gene>
<keyword evidence="1" id="KW-0812">Transmembrane</keyword>
<keyword evidence="1" id="KW-1133">Transmembrane helix</keyword>
<evidence type="ECO:0000256" key="1">
    <source>
        <dbReference type="SAM" id="Phobius"/>
    </source>
</evidence>
<feature type="transmembrane region" description="Helical" evidence="1">
    <location>
        <begin position="12"/>
        <end position="34"/>
    </location>
</feature>
<dbReference type="Proteomes" id="UP000556026">
    <property type="component" value="Unassembled WGS sequence"/>
</dbReference>
<evidence type="ECO:0000313" key="3">
    <source>
        <dbReference type="Proteomes" id="UP000556026"/>
    </source>
</evidence>
<comment type="caution">
    <text evidence="2">The sequence shown here is derived from an EMBL/GenBank/DDBJ whole genome shotgun (WGS) entry which is preliminary data.</text>
</comment>
<dbReference type="RefSeq" id="WP_183356559.1">
    <property type="nucleotide sequence ID" value="NZ_BLXX01000019.1"/>
</dbReference>
<organism evidence="2 3">
    <name type="scientific">Geomonas silvestris</name>
    <dbReference type="NCBI Taxonomy" id="2740184"/>
    <lineage>
        <taxon>Bacteria</taxon>
        <taxon>Pseudomonadati</taxon>
        <taxon>Thermodesulfobacteriota</taxon>
        <taxon>Desulfuromonadia</taxon>
        <taxon>Geobacterales</taxon>
        <taxon>Geobacteraceae</taxon>
        <taxon>Geomonas</taxon>
    </lineage>
</organism>
<keyword evidence="3" id="KW-1185">Reference proteome</keyword>
<sequence length="88" mass="8982">MKAETETKKSKTGKIATVGIIAVVLAGAVAISGIADVSGGLTSKLFIFFLGAVIVLQIVPCMMLFGAMAKGVASVFHKKEKVAASGKK</sequence>
<accession>A0A6V8MQ91</accession>
<dbReference type="EMBL" id="BLXX01000019">
    <property type="protein sequence ID" value="GFO61779.1"/>
    <property type="molecule type" value="Genomic_DNA"/>
</dbReference>
<proteinExistence type="predicted"/>
<feature type="transmembrane region" description="Helical" evidence="1">
    <location>
        <begin position="46"/>
        <end position="69"/>
    </location>
</feature>
<evidence type="ECO:0000313" key="2">
    <source>
        <dbReference type="EMBL" id="GFO61779.1"/>
    </source>
</evidence>
<name>A0A6V8MQ91_9BACT</name>
<dbReference type="AlphaFoldDB" id="A0A6V8MQ91"/>